<evidence type="ECO:0000256" key="8">
    <source>
        <dbReference type="ARBA" id="ARBA00023002"/>
    </source>
</evidence>
<dbReference type="InterPro" id="IPR020846">
    <property type="entry name" value="MFS_dom"/>
</dbReference>
<feature type="transmembrane region" description="Helical" evidence="11">
    <location>
        <begin position="988"/>
        <end position="1009"/>
    </location>
</feature>
<gene>
    <name evidence="13" type="ORF">K432DRAFT_393610</name>
</gene>
<dbReference type="AlphaFoldDB" id="A0A8E2E9T7"/>
<dbReference type="GO" id="GO:0004499">
    <property type="term" value="F:N,N-dimethylaniline monooxygenase activity"/>
    <property type="evidence" value="ECO:0007669"/>
    <property type="project" value="InterPro"/>
</dbReference>
<dbReference type="OrthoDB" id="3639251at2759"/>
<feature type="domain" description="Major facilitator superfamily (MFS) profile" evidence="12">
    <location>
        <begin position="595"/>
        <end position="1012"/>
    </location>
</feature>
<dbReference type="GO" id="GO:0005886">
    <property type="term" value="C:plasma membrane"/>
    <property type="evidence" value="ECO:0007669"/>
    <property type="project" value="UniProtKB-SubCell"/>
</dbReference>
<dbReference type="PANTHER" id="PTHR43791">
    <property type="entry name" value="PERMEASE-RELATED"/>
    <property type="match status" value="1"/>
</dbReference>
<feature type="transmembrane region" description="Helical" evidence="11">
    <location>
        <begin position="684"/>
        <end position="701"/>
    </location>
</feature>
<keyword evidence="5 11" id="KW-0812">Transmembrane</keyword>
<evidence type="ECO:0000256" key="3">
    <source>
        <dbReference type="ARBA" id="ARBA00022475"/>
    </source>
</evidence>
<dbReference type="PROSITE" id="PS50850">
    <property type="entry name" value="MFS"/>
    <property type="match status" value="1"/>
</dbReference>
<evidence type="ECO:0000256" key="6">
    <source>
        <dbReference type="ARBA" id="ARBA00022827"/>
    </source>
</evidence>
<dbReference type="GO" id="GO:0050660">
    <property type="term" value="F:flavin adenine dinucleotide binding"/>
    <property type="evidence" value="ECO:0007669"/>
    <property type="project" value="InterPro"/>
</dbReference>
<dbReference type="InterPro" id="IPR011701">
    <property type="entry name" value="MFS"/>
</dbReference>
<keyword evidence="4" id="KW-0285">Flavoprotein</keyword>
<evidence type="ECO:0000256" key="10">
    <source>
        <dbReference type="ARBA" id="ARBA00037968"/>
    </source>
</evidence>
<keyword evidence="8" id="KW-0560">Oxidoreductase</keyword>
<evidence type="ECO:0000256" key="7">
    <source>
        <dbReference type="ARBA" id="ARBA00022989"/>
    </source>
</evidence>
<keyword evidence="7 11" id="KW-1133">Transmembrane helix</keyword>
<reference evidence="13 14" key="1">
    <citation type="journal article" date="2016" name="Nat. Commun.">
        <title>Ectomycorrhizal ecology is imprinted in the genome of the dominant symbiotic fungus Cenococcum geophilum.</title>
        <authorList>
            <consortium name="DOE Joint Genome Institute"/>
            <person name="Peter M."/>
            <person name="Kohler A."/>
            <person name="Ohm R.A."/>
            <person name="Kuo A."/>
            <person name="Krutzmann J."/>
            <person name="Morin E."/>
            <person name="Arend M."/>
            <person name="Barry K.W."/>
            <person name="Binder M."/>
            <person name="Choi C."/>
            <person name="Clum A."/>
            <person name="Copeland A."/>
            <person name="Grisel N."/>
            <person name="Haridas S."/>
            <person name="Kipfer T."/>
            <person name="LaButti K."/>
            <person name="Lindquist E."/>
            <person name="Lipzen A."/>
            <person name="Maire R."/>
            <person name="Meier B."/>
            <person name="Mihaltcheva S."/>
            <person name="Molinier V."/>
            <person name="Murat C."/>
            <person name="Poggeler S."/>
            <person name="Quandt C.A."/>
            <person name="Sperisen C."/>
            <person name="Tritt A."/>
            <person name="Tisserant E."/>
            <person name="Crous P.W."/>
            <person name="Henrissat B."/>
            <person name="Nehls U."/>
            <person name="Egli S."/>
            <person name="Spatafora J.W."/>
            <person name="Grigoriev I.V."/>
            <person name="Martin F.M."/>
        </authorList>
    </citation>
    <scope>NUCLEOTIDE SEQUENCE [LARGE SCALE GENOMIC DNA]</scope>
    <source>
        <strain evidence="13 14">CBS 459.81</strain>
    </source>
</reference>
<evidence type="ECO:0000256" key="5">
    <source>
        <dbReference type="ARBA" id="ARBA00022692"/>
    </source>
</evidence>
<dbReference type="InterPro" id="IPR036259">
    <property type="entry name" value="MFS_trans_sf"/>
</dbReference>
<dbReference type="SUPFAM" id="SSF51905">
    <property type="entry name" value="FAD/NAD(P)-binding domain"/>
    <property type="match status" value="2"/>
</dbReference>
<feature type="transmembrane region" description="Helical" evidence="11">
    <location>
        <begin position="722"/>
        <end position="743"/>
    </location>
</feature>
<keyword evidence="6" id="KW-0274">FAD</keyword>
<dbReference type="FunFam" id="1.20.1250.20:FF:000386">
    <property type="entry name" value="MFS general substrate transporter"/>
    <property type="match status" value="1"/>
</dbReference>
<evidence type="ECO:0000259" key="12">
    <source>
        <dbReference type="PROSITE" id="PS50850"/>
    </source>
</evidence>
<evidence type="ECO:0000256" key="11">
    <source>
        <dbReference type="SAM" id="Phobius"/>
    </source>
</evidence>
<dbReference type="Pfam" id="PF13450">
    <property type="entry name" value="NAD_binding_8"/>
    <property type="match status" value="1"/>
</dbReference>
<dbReference type="Pfam" id="PF00743">
    <property type="entry name" value="FMO-like"/>
    <property type="match status" value="1"/>
</dbReference>
<dbReference type="Gene3D" id="3.50.50.60">
    <property type="entry name" value="FAD/NAD(P)-binding domain"/>
    <property type="match status" value="2"/>
</dbReference>
<keyword evidence="2" id="KW-0813">Transport</keyword>
<protein>
    <submittedName>
        <fullName evidence="13">Pantothenate transporter</fullName>
    </submittedName>
</protein>
<dbReference type="PRINTS" id="PR00419">
    <property type="entry name" value="ADXRDTASE"/>
</dbReference>
<dbReference type="GO" id="GO:0050661">
    <property type="term" value="F:NADP binding"/>
    <property type="evidence" value="ECO:0007669"/>
    <property type="project" value="InterPro"/>
</dbReference>
<organism evidence="13 14">
    <name type="scientific">Lepidopterella palustris CBS 459.81</name>
    <dbReference type="NCBI Taxonomy" id="1314670"/>
    <lineage>
        <taxon>Eukaryota</taxon>
        <taxon>Fungi</taxon>
        <taxon>Dikarya</taxon>
        <taxon>Ascomycota</taxon>
        <taxon>Pezizomycotina</taxon>
        <taxon>Dothideomycetes</taxon>
        <taxon>Pleosporomycetidae</taxon>
        <taxon>Mytilinidiales</taxon>
        <taxon>Argynnaceae</taxon>
        <taxon>Lepidopterella</taxon>
    </lineage>
</organism>
<comment type="subcellular location">
    <subcellularLocation>
        <location evidence="1">Cell membrane</location>
        <topology evidence="1">Multi-pass membrane protein</topology>
    </subcellularLocation>
</comment>
<feature type="transmembrane region" description="Helical" evidence="11">
    <location>
        <begin position="816"/>
        <end position="835"/>
    </location>
</feature>
<evidence type="ECO:0000256" key="9">
    <source>
        <dbReference type="ARBA" id="ARBA00023136"/>
    </source>
</evidence>
<name>A0A8E2E9T7_9PEZI</name>
<sequence>MARFPTKRVAIIGAGISGVATAAHLKNEGLGVTVFERSSVAGGVWVYDDRKPIEPAYPSILASRADEVYSSAKTSDKTIKRLEEADLLRHAPPGPCYEGLMNNVATRLSETTLNPYPPGTPDFVSHSVLSEYIQDTARKTGVDNITIYDTEVRRVLKRGKKWVLDTITLNARSGRASERRTIWEFDAVVVASGHYHAARVPDIPGLVEWKNRWPARVQHSKGYRKPNVFEGKNIVLVGASVSSTDIARELSHVAKQIYQVHRNGKFDIPASILPPNAIRVSEIASFDIPRSPSERTIPGSEPIPATITLKSGEKLCDLHEVILCTGYHFSLPFLRDLHSDSTPIHLAGDTILVTDGTQLHNLHKDIFYIPDPTLIFVGVPFHIATFTLFEFQAMVVAKVLSGKVELPDETTMRAEYGRRVAEKGLGKQFHSLMYKEVEYVDELLEWVNGDLEKQGLPRIRGHTQEWKEVKKEQAERYQVKLAGIREPENILGLISSSWTARNIARAWQASLSSICCLGLTVFLQCSQVMMGLTQTLGVRQRSAPPTDNPASRRAAEHANEVIKDKIPRKWTSYVWDTLDKPKEERWFLFKLDAALLTFASLGYFIKYLDQSNISNAFVSGMKEDLGLYKNQLNYMQTCWTVGYVIGEVPSNIILTRLRPSIWIPTMEVIWAVLTFSLSRANSARTIYILRFFIGLAESTFYPGMQYIIGSWYRKDELAKRSCIFHTSSAIGTMFSGYLMSAVYRLGGKGGFAGWQWLFIVDGIISLPIALAGYWILPDVPEISKPFYLTKEEVAFAVKRMELEGRQKRQPYTKKKIWKIFTSWHIYALVLLYVFFNNGAAGAQPVFAQYLKANKHPKYTIAQINDYPTITNAVQVVSTLIYAWTSDSVFKGARWPPIVFGGVMNIICYVSLAIWNIPVGWKWACFILMGTGFGLSGLCMAWAHEICASDNEERAIVVGSMNEMAYVLQAWLPLIVWQQVDAPKYHKGFVTITFLSASLIATAFTTRYLHQKEIVTKSEKDAELDSTVESDGVIETQREDIKVGEKGFEGIV</sequence>
<keyword evidence="3" id="KW-1003">Cell membrane</keyword>
<dbReference type="EMBL" id="KV744988">
    <property type="protein sequence ID" value="OCK79781.1"/>
    <property type="molecule type" value="Genomic_DNA"/>
</dbReference>
<evidence type="ECO:0000313" key="14">
    <source>
        <dbReference type="Proteomes" id="UP000250266"/>
    </source>
</evidence>
<dbReference type="FunFam" id="1.20.1250.20:FF:000065">
    <property type="entry name" value="Putative MFS pantothenate transporter"/>
    <property type="match status" value="1"/>
</dbReference>
<keyword evidence="9 11" id="KW-0472">Membrane</keyword>
<dbReference type="InterPro" id="IPR036188">
    <property type="entry name" value="FAD/NAD-bd_sf"/>
</dbReference>
<comment type="similarity">
    <text evidence="10">Belongs to the major facilitator superfamily. Allantoate permease family.</text>
</comment>
<evidence type="ECO:0000256" key="2">
    <source>
        <dbReference type="ARBA" id="ARBA00022448"/>
    </source>
</evidence>
<evidence type="ECO:0000256" key="1">
    <source>
        <dbReference type="ARBA" id="ARBA00004651"/>
    </source>
</evidence>
<evidence type="ECO:0000256" key="4">
    <source>
        <dbReference type="ARBA" id="ARBA00022630"/>
    </source>
</evidence>
<evidence type="ECO:0000313" key="13">
    <source>
        <dbReference type="EMBL" id="OCK79781.1"/>
    </source>
</evidence>
<feature type="transmembrane region" description="Helical" evidence="11">
    <location>
        <begin position="755"/>
        <end position="776"/>
    </location>
</feature>
<dbReference type="Gene3D" id="1.20.1250.20">
    <property type="entry name" value="MFS general substrate transporter like domains"/>
    <property type="match status" value="2"/>
</dbReference>
<dbReference type="Pfam" id="PF07690">
    <property type="entry name" value="MFS_1"/>
    <property type="match status" value="1"/>
</dbReference>
<dbReference type="InterPro" id="IPR020946">
    <property type="entry name" value="Flavin_mOase-like"/>
</dbReference>
<feature type="transmembrane region" description="Helical" evidence="11">
    <location>
        <begin position="896"/>
        <end position="914"/>
    </location>
</feature>
<dbReference type="SUPFAM" id="SSF103473">
    <property type="entry name" value="MFS general substrate transporter"/>
    <property type="match status" value="1"/>
</dbReference>
<dbReference type="Proteomes" id="UP000250266">
    <property type="component" value="Unassembled WGS sequence"/>
</dbReference>
<proteinExistence type="inferred from homology"/>
<keyword evidence="14" id="KW-1185">Reference proteome</keyword>
<dbReference type="PANTHER" id="PTHR43791:SF39">
    <property type="entry name" value="TRANSPORTER LIZ1_SEO1, PUTATIVE (AFU_ORTHOLOGUE AFUA_3G00980)-RELATED"/>
    <property type="match status" value="1"/>
</dbReference>
<dbReference type="GO" id="GO:0022857">
    <property type="term" value="F:transmembrane transporter activity"/>
    <property type="evidence" value="ECO:0007669"/>
    <property type="project" value="InterPro"/>
</dbReference>
<feature type="transmembrane region" description="Helical" evidence="11">
    <location>
        <begin position="920"/>
        <end position="942"/>
    </location>
</feature>
<accession>A0A8E2E9T7</accession>